<reference evidence="2" key="1">
    <citation type="submission" date="2013-10" db="EMBL/GenBank/DDBJ databases">
        <title>Genomic analysis of the causative agents of coccidiosis in chickens.</title>
        <authorList>
            <person name="Reid A.J."/>
            <person name="Blake D."/>
            <person name="Billington K."/>
            <person name="Browne H."/>
            <person name="Dunn M."/>
            <person name="Hung S."/>
            <person name="Kawahara F."/>
            <person name="Miranda-Saavedra D."/>
            <person name="Mourier T."/>
            <person name="Nagra H."/>
            <person name="Otto T.D."/>
            <person name="Rawlings N."/>
            <person name="Sanchez A."/>
            <person name="Sanders M."/>
            <person name="Subramaniam C."/>
            <person name="Tay Y."/>
            <person name="Dear P."/>
            <person name="Doerig C."/>
            <person name="Gruber A."/>
            <person name="Parkinson J."/>
            <person name="Shirley M."/>
            <person name="Wan K.L."/>
            <person name="Berriman M."/>
            <person name="Tomley F."/>
            <person name="Pain A."/>
        </authorList>
    </citation>
    <scope>NUCLEOTIDE SEQUENCE [LARGE SCALE GENOMIC DNA]</scope>
    <source>
        <strain evidence="2">Houghton</strain>
    </source>
</reference>
<feature type="region of interest" description="Disordered" evidence="1">
    <location>
        <begin position="139"/>
        <end position="171"/>
    </location>
</feature>
<protein>
    <submittedName>
        <fullName evidence="2">Uncharacterized protein</fullName>
    </submittedName>
</protein>
<name>U6KAT5_9EIME</name>
<sequence length="171" mass="17638">MPAHPSVPVMPLPFPVPPLGGYGGASPQPSAAGHLQGGPPHGPPGFFPPAFVGQQQQPEQQRVSPHPQQSPQTQQPSPAAAGPSTTVQKRPPQQRTPPVPAKKQQTDSKPAGASDLKAAIAFVPTHLSLAKFLEANKQQGEGKGIGGTPKAPAPADLDRAFDEFLKEVGAS</sequence>
<feature type="compositionally biased region" description="Low complexity" evidence="1">
    <location>
        <begin position="48"/>
        <end position="86"/>
    </location>
</feature>
<dbReference type="VEuPathDB" id="ToxoDB:EMH_0095610"/>
<evidence type="ECO:0000256" key="1">
    <source>
        <dbReference type="SAM" id="MobiDB-lite"/>
    </source>
</evidence>
<dbReference type="GeneID" id="25383631"/>
<dbReference type="RefSeq" id="XP_013357707.1">
    <property type="nucleotide sequence ID" value="XM_013502253.1"/>
</dbReference>
<organism evidence="2 3">
    <name type="scientific">Eimeria mitis</name>
    <dbReference type="NCBI Taxonomy" id="44415"/>
    <lineage>
        <taxon>Eukaryota</taxon>
        <taxon>Sar</taxon>
        <taxon>Alveolata</taxon>
        <taxon>Apicomplexa</taxon>
        <taxon>Conoidasida</taxon>
        <taxon>Coccidia</taxon>
        <taxon>Eucoccidiorida</taxon>
        <taxon>Eimeriorina</taxon>
        <taxon>Eimeriidae</taxon>
        <taxon>Eimeria</taxon>
    </lineage>
</organism>
<dbReference type="Proteomes" id="UP000030744">
    <property type="component" value="Unassembled WGS sequence"/>
</dbReference>
<evidence type="ECO:0000313" key="2">
    <source>
        <dbReference type="EMBL" id="CDJ35145.1"/>
    </source>
</evidence>
<dbReference type="EMBL" id="HG687822">
    <property type="protein sequence ID" value="CDJ35145.1"/>
    <property type="molecule type" value="Genomic_DNA"/>
</dbReference>
<dbReference type="AlphaFoldDB" id="U6KAT5"/>
<gene>
    <name evidence="2" type="ORF">EMH_0095610</name>
</gene>
<feature type="compositionally biased region" description="Basic and acidic residues" evidence="1">
    <location>
        <begin position="156"/>
        <end position="171"/>
    </location>
</feature>
<proteinExistence type="predicted"/>
<accession>U6KAT5</accession>
<feature type="region of interest" description="Disordered" evidence="1">
    <location>
        <begin position="1"/>
        <end position="117"/>
    </location>
</feature>
<reference evidence="2" key="2">
    <citation type="submission" date="2013-10" db="EMBL/GenBank/DDBJ databases">
        <authorList>
            <person name="Aslett M."/>
        </authorList>
    </citation>
    <scope>NUCLEOTIDE SEQUENCE [LARGE SCALE GENOMIC DNA]</scope>
    <source>
        <strain evidence="2">Houghton</strain>
    </source>
</reference>
<feature type="compositionally biased region" description="Pro residues" evidence="1">
    <location>
        <begin position="8"/>
        <end position="18"/>
    </location>
</feature>
<evidence type="ECO:0000313" key="3">
    <source>
        <dbReference type="Proteomes" id="UP000030744"/>
    </source>
</evidence>
<keyword evidence="3" id="KW-1185">Reference proteome</keyword>